<comment type="caution">
    <text evidence="3">The sequence shown here is derived from an EMBL/GenBank/DDBJ whole genome shotgun (WGS) entry which is preliminary data.</text>
</comment>
<dbReference type="InterPro" id="IPR001054">
    <property type="entry name" value="A/G_cyclase"/>
</dbReference>
<protein>
    <submittedName>
        <fullName evidence="3">Class 3 adenylate cyclase</fullName>
    </submittedName>
</protein>
<accession>A0ABU2BYP6</accession>
<dbReference type="CDD" id="cd07302">
    <property type="entry name" value="CHD"/>
    <property type="match status" value="1"/>
</dbReference>
<dbReference type="Pfam" id="PF00211">
    <property type="entry name" value="Guanylate_cyc"/>
    <property type="match status" value="1"/>
</dbReference>
<evidence type="ECO:0000259" key="2">
    <source>
        <dbReference type="PROSITE" id="PS50125"/>
    </source>
</evidence>
<dbReference type="InterPro" id="IPR029787">
    <property type="entry name" value="Nucleotide_cyclase"/>
</dbReference>
<keyword evidence="4" id="KW-1185">Reference proteome</keyword>
<dbReference type="PROSITE" id="PS50125">
    <property type="entry name" value="GUANYLATE_CYCLASE_2"/>
    <property type="match status" value="1"/>
</dbReference>
<organism evidence="3 4">
    <name type="scientific">Nocardioides marmoribigeumensis</name>
    <dbReference type="NCBI Taxonomy" id="433649"/>
    <lineage>
        <taxon>Bacteria</taxon>
        <taxon>Bacillati</taxon>
        <taxon>Actinomycetota</taxon>
        <taxon>Actinomycetes</taxon>
        <taxon>Propionibacteriales</taxon>
        <taxon>Nocardioidaceae</taxon>
        <taxon>Nocardioides</taxon>
    </lineage>
</organism>
<evidence type="ECO:0000256" key="1">
    <source>
        <dbReference type="ARBA" id="ARBA00005381"/>
    </source>
</evidence>
<dbReference type="InterPro" id="IPR050697">
    <property type="entry name" value="Adenylyl/Guanylyl_Cyclase_3/4"/>
</dbReference>
<feature type="domain" description="Guanylate cyclase" evidence="2">
    <location>
        <begin position="104"/>
        <end position="217"/>
    </location>
</feature>
<sequence length="262" mass="28073">MDTWTVSLAASQSVTAIALLAAVRALRLERRAHEELRSSMDTPAARATHAAGWAMRRMVDTASRVRQRGLYGGLVTASIEDLTDWAMADREEIVRVAAPDGTVTLMFTDIEDSTPLNEELGDADFVKLLGAHARVVTNQVRKHRGHVVKTQGDGFMMAFGSPSDAVDAAMAIQAETAGSARRRRTPVRVRVGIHEGPAIARDGDYFGRAVAIAARVAAGAEGGQVLVTTPVVDALQEYAVESCGEFELRGLGGVHEIWAVRA</sequence>
<dbReference type="SMART" id="SM00044">
    <property type="entry name" value="CYCc"/>
    <property type="match status" value="1"/>
</dbReference>
<comment type="similarity">
    <text evidence="1">Belongs to the adenylyl cyclase class-3 family.</text>
</comment>
<dbReference type="RefSeq" id="WP_310304028.1">
    <property type="nucleotide sequence ID" value="NZ_BAAAPS010000003.1"/>
</dbReference>
<dbReference type="PANTHER" id="PTHR43081:SF1">
    <property type="entry name" value="ADENYLATE CYCLASE, TERMINAL-DIFFERENTIATION SPECIFIC"/>
    <property type="match status" value="1"/>
</dbReference>
<evidence type="ECO:0000313" key="3">
    <source>
        <dbReference type="EMBL" id="MDR7363532.1"/>
    </source>
</evidence>
<evidence type="ECO:0000313" key="4">
    <source>
        <dbReference type="Proteomes" id="UP001183648"/>
    </source>
</evidence>
<dbReference type="Gene3D" id="3.30.70.1230">
    <property type="entry name" value="Nucleotide cyclase"/>
    <property type="match status" value="1"/>
</dbReference>
<gene>
    <name evidence="3" type="ORF">J2S63_003085</name>
</gene>
<name>A0ABU2BYP6_9ACTN</name>
<dbReference type="EMBL" id="JAVDYG010000001">
    <property type="protein sequence ID" value="MDR7363532.1"/>
    <property type="molecule type" value="Genomic_DNA"/>
</dbReference>
<dbReference type="SUPFAM" id="SSF55073">
    <property type="entry name" value="Nucleotide cyclase"/>
    <property type="match status" value="1"/>
</dbReference>
<dbReference type="Proteomes" id="UP001183648">
    <property type="component" value="Unassembled WGS sequence"/>
</dbReference>
<reference evidence="3 4" key="1">
    <citation type="submission" date="2023-07" db="EMBL/GenBank/DDBJ databases">
        <title>Sequencing the genomes of 1000 actinobacteria strains.</title>
        <authorList>
            <person name="Klenk H.-P."/>
        </authorList>
    </citation>
    <scope>NUCLEOTIDE SEQUENCE [LARGE SCALE GENOMIC DNA]</scope>
    <source>
        <strain evidence="3 4">DSM 19426</strain>
    </source>
</reference>
<proteinExistence type="inferred from homology"/>
<dbReference type="PANTHER" id="PTHR43081">
    <property type="entry name" value="ADENYLATE CYCLASE, TERMINAL-DIFFERENTIATION SPECIFIC-RELATED"/>
    <property type="match status" value="1"/>
</dbReference>